<evidence type="ECO:0000313" key="4">
    <source>
        <dbReference type="Proteomes" id="UP001149079"/>
    </source>
</evidence>
<proteinExistence type="predicted"/>
<name>A0A9W9L3X3_9EURO</name>
<evidence type="ECO:0000256" key="2">
    <source>
        <dbReference type="SAM" id="Phobius"/>
    </source>
</evidence>
<feature type="region of interest" description="Disordered" evidence="1">
    <location>
        <begin position="258"/>
        <end position="308"/>
    </location>
</feature>
<protein>
    <submittedName>
        <fullName evidence="3">Uncharacterized protein</fullName>
    </submittedName>
</protein>
<sequence length="338" mass="35169">MTSTIAPSPEWQKRAESITTLAMSSLFTPPASCSKSWTYEPQQANNVPSGLLLQNAAPSDGADPDCFPSGYSKFERTEPTIIYSPGYCPVGYTSATLAIRGPVTSAVCCLSDYKYYTEVRADDQTFAGCTSLFASDASTIVTVRQVSQESTQVVGPITMWAQPIQVQLEATDSSLFVTSTTTTNTHSSATVTPSSTTKSATTTSATPSSTDTGAKTESSGLSTGASIGIGVGVGMASLILVAALAFWLFRRHQSKKKLGVPETSPLYGSSGRPEASELGGSSADAATSYQRSGNTAASEVGGSSVAGTDSILANSRSTRFSELDGTSRGQKFVHELDA</sequence>
<accession>A0A9W9L3X3</accession>
<keyword evidence="2" id="KW-0812">Transmembrane</keyword>
<comment type="caution">
    <text evidence="3">The sequence shown here is derived from an EMBL/GenBank/DDBJ whole genome shotgun (WGS) entry which is preliminary data.</text>
</comment>
<reference evidence="3" key="1">
    <citation type="submission" date="2022-11" db="EMBL/GenBank/DDBJ databases">
        <authorList>
            <person name="Petersen C."/>
        </authorList>
    </citation>
    <scope>NUCLEOTIDE SEQUENCE</scope>
    <source>
        <strain evidence="3">IBT 22155</strain>
    </source>
</reference>
<dbReference type="AlphaFoldDB" id="A0A9W9L3X3"/>
<dbReference type="GeneID" id="81404251"/>
<reference evidence="3" key="2">
    <citation type="journal article" date="2023" name="IMA Fungus">
        <title>Comparative genomic study of the Penicillium genus elucidates a diverse pangenome and 15 lateral gene transfer events.</title>
        <authorList>
            <person name="Petersen C."/>
            <person name="Sorensen T."/>
            <person name="Nielsen M.R."/>
            <person name="Sondergaard T.E."/>
            <person name="Sorensen J.L."/>
            <person name="Fitzpatrick D.A."/>
            <person name="Frisvad J.C."/>
            <person name="Nielsen K.L."/>
        </authorList>
    </citation>
    <scope>NUCLEOTIDE SEQUENCE</scope>
    <source>
        <strain evidence="3">IBT 22155</strain>
    </source>
</reference>
<keyword evidence="2" id="KW-1133">Transmembrane helix</keyword>
<dbReference type="RefSeq" id="XP_056522031.1">
    <property type="nucleotide sequence ID" value="XM_056665081.1"/>
</dbReference>
<feature type="compositionally biased region" description="Polar residues" evidence="1">
    <location>
        <begin position="284"/>
        <end position="297"/>
    </location>
</feature>
<keyword evidence="2" id="KW-0472">Membrane</keyword>
<dbReference type="CDD" id="cd12087">
    <property type="entry name" value="TM_EGFR-like"/>
    <property type="match status" value="1"/>
</dbReference>
<feature type="region of interest" description="Disordered" evidence="1">
    <location>
        <begin position="182"/>
        <end position="221"/>
    </location>
</feature>
<feature type="transmembrane region" description="Helical" evidence="2">
    <location>
        <begin position="227"/>
        <end position="249"/>
    </location>
</feature>
<evidence type="ECO:0000313" key="3">
    <source>
        <dbReference type="EMBL" id="KAJ5135059.1"/>
    </source>
</evidence>
<organism evidence="3 4">
    <name type="scientific">Penicillium bovifimosum</name>
    <dbReference type="NCBI Taxonomy" id="126998"/>
    <lineage>
        <taxon>Eukaryota</taxon>
        <taxon>Fungi</taxon>
        <taxon>Dikarya</taxon>
        <taxon>Ascomycota</taxon>
        <taxon>Pezizomycotina</taxon>
        <taxon>Eurotiomycetes</taxon>
        <taxon>Eurotiomycetidae</taxon>
        <taxon>Eurotiales</taxon>
        <taxon>Aspergillaceae</taxon>
        <taxon>Penicillium</taxon>
    </lineage>
</organism>
<dbReference type="OrthoDB" id="4770059at2759"/>
<gene>
    <name evidence="3" type="ORF">N7515_004337</name>
</gene>
<dbReference type="EMBL" id="JAPQKL010000004">
    <property type="protein sequence ID" value="KAJ5135059.1"/>
    <property type="molecule type" value="Genomic_DNA"/>
</dbReference>
<keyword evidence="4" id="KW-1185">Reference proteome</keyword>
<dbReference type="Proteomes" id="UP001149079">
    <property type="component" value="Unassembled WGS sequence"/>
</dbReference>
<evidence type="ECO:0000256" key="1">
    <source>
        <dbReference type="SAM" id="MobiDB-lite"/>
    </source>
</evidence>
<feature type="compositionally biased region" description="Low complexity" evidence="1">
    <location>
        <begin position="182"/>
        <end position="212"/>
    </location>
</feature>